<reference evidence="1 2" key="1">
    <citation type="submission" date="2023-10" db="EMBL/GenBank/DDBJ databases">
        <authorList>
            <person name="Maclean D."/>
            <person name="Macfadyen A."/>
        </authorList>
    </citation>
    <scope>NUCLEOTIDE SEQUENCE [LARGE SCALE GENOMIC DNA]</scope>
</reference>
<gene>
    <name evidence="1" type="ORF">CVIRNUC_002498</name>
</gene>
<accession>A0AAV1HW25</accession>
<dbReference type="EMBL" id="CAUYUE010000003">
    <property type="protein sequence ID" value="CAK0756955.1"/>
    <property type="molecule type" value="Genomic_DNA"/>
</dbReference>
<keyword evidence="2" id="KW-1185">Reference proteome</keyword>
<protein>
    <submittedName>
        <fullName evidence="1">Uncharacterized protein</fullName>
    </submittedName>
</protein>
<evidence type="ECO:0000313" key="2">
    <source>
        <dbReference type="Proteomes" id="UP001314263"/>
    </source>
</evidence>
<dbReference type="Proteomes" id="UP001314263">
    <property type="component" value="Unassembled WGS sequence"/>
</dbReference>
<name>A0AAV1HW25_9CHLO</name>
<evidence type="ECO:0000313" key="1">
    <source>
        <dbReference type="EMBL" id="CAK0756955.1"/>
    </source>
</evidence>
<organism evidence="1 2">
    <name type="scientific">Coccomyxa viridis</name>
    <dbReference type="NCBI Taxonomy" id="1274662"/>
    <lineage>
        <taxon>Eukaryota</taxon>
        <taxon>Viridiplantae</taxon>
        <taxon>Chlorophyta</taxon>
        <taxon>core chlorophytes</taxon>
        <taxon>Trebouxiophyceae</taxon>
        <taxon>Trebouxiophyceae incertae sedis</taxon>
        <taxon>Coccomyxaceae</taxon>
        <taxon>Coccomyxa</taxon>
    </lineage>
</organism>
<proteinExistence type="predicted"/>
<dbReference type="AlphaFoldDB" id="A0AAV1HW25"/>
<sequence>MTDVYSSKEYKSRGHLQTGGVCVHNARLKLQWQPAKGSCCWAMPDWPLPWAPRAAFKPRSQEKPHQVGSHMAGPGCRAHFVHDRSIYIGQIVNDQQLVRLLTGSPGSSIRKRINLQAYLIAARLGVQSSLRTDAQIGADRYTPRES</sequence>
<comment type="caution">
    <text evidence="1">The sequence shown here is derived from an EMBL/GenBank/DDBJ whole genome shotgun (WGS) entry which is preliminary data.</text>
</comment>